<evidence type="ECO:0000256" key="1">
    <source>
        <dbReference type="SAM" id="MobiDB-lite"/>
    </source>
</evidence>
<dbReference type="EMBL" id="JAPMOS010000070">
    <property type="protein sequence ID" value="KAJ4456436.1"/>
    <property type="molecule type" value="Genomic_DNA"/>
</dbReference>
<organism evidence="2 3">
    <name type="scientific">Paratrimastix pyriformis</name>
    <dbReference type="NCBI Taxonomy" id="342808"/>
    <lineage>
        <taxon>Eukaryota</taxon>
        <taxon>Metamonada</taxon>
        <taxon>Preaxostyla</taxon>
        <taxon>Paratrimastigidae</taxon>
        <taxon>Paratrimastix</taxon>
    </lineage>
</organism>
<feature type="region of interest" description="Disordered" evidence="1">
    <location>
        <begin position="135"/>
        <end position="183"/>
    </location>
</feature>
<gene>
    <name evidence="2" type="ORF">PAPYR_8336</name>
</gene>
<name>A0ABQ8UEZ4_9EUKA</name>
<protein>
    <submittedName>
        <fullName evidence="2">Uncharacterized protein</fullName>
    </submittedName>
</protein>
<dbReference type="Proteomes" id="UP001141327">
    <property type="component" value="Unassembled WGS sequence"/>
</dbReference>
<keyword evidence="3" id="KW-1185">Reference proteome</keyword>
<reference evidence="2" key="1">
    <citation type="journal article" date="2022" name="bioRxiv">
        <title>Genomics of Preaxostyla Flagellates Illuminates Evolutionary Transitions and the Path Towards Mitochondrial Loss.</title>
        <authorList>
            <person name="Novak L.V.F."/>
            <person name="Treitli S.C."/>
            <person name="Pyrih J."/>
            <person name="Halakuc P."/>
            <person name="Pipaliya S.V."/>
            <person name="Vacek V."/>
            <person name="Brzon O."/>
            <person name="Soukal P."/>
            <person name="Eme L."/>
            <person name="Dacks J.B."/>
            <person name="Karnkowska A."/>
            <person name="Elias M."/>
            <person name="Hampl V."/>
        </authorList>
    </citation>
    <scope>NUCLEOTIDE SEQUENCE</scope>
    <source>
        <strain evidence="2">RCP-MX</strain>
    </source>
</reference>
<accession>A0ABQ8UEZ4</accession>
<feature type="region of interest" description="Disordered" evidence="1">
    <location>
        <begin position="296"/>
        <end position="320"/>
    </location>
</feature>
<evidence type="ECO:0000313" key="3">
    <source>
        <dbReference type="Proteomes" id="UP001141327"/>
    </source>
</evidence>
<feature type="compositionally biased region" description="Basic and acidic residues" evidence="1">
    <location>
        <begin position="146"/>
        <end position="157"/>
    </location>
</feature>
<evidence type="ECO:0000313" key="2">
    <source>
        <dbReference type="EMBL" id="KAJ4456436.1"/>
    </source>
</evidence>
<comment type="caution">
    <text evidence="2">The sequence shown here is derived from an EMBL/GenBank/DDBJ whole genome shotgun (WGS) entry which is preliminary data.</text>
</comment>
<proteinExistence type="predicted"/>
<sequence length="489" mass="51454">MNTRVGIEFGPGRGSNTLDGKRLLSFFVLRPALVAGYKITCAKSKHEWAIPDPTHSDAFYVQLKRYAAHGPLIAKPRLVGDVVIEENPSPAVPRIIESAEEKKPTRAPDERSASIVCCAYLAALMGTPPSATGGISAAPFSAHPPQELERDLKGLDGKKRRRRKPKGSATAPDPSSRAASPPLATSTEALRAIFAQVVALMGSKSAALEAMWALFFITMSVTSILICHRPPIRHHPQHHSPILAADTPALPAPGPNAPTPCSPPGGSLLPVTTSGADTHTAWLAGVSLVPAVPLSPPSPSHHFPQPRPPKAERRRPEWLPTPAEAARNPVLRCLAVLCEGMADLSDGMAALSNGMIASFEQISFLTTQVFFETTHPSGLFSTPIPAKQLTIDPGDHRFRLVVPAPLLASSQRVGASLFAGDIDVALYSGGGMGADAKSSSSGSRAPRVHSAMAYPVALSASRSLVGEPAMALACSGQPPHPPPPRDFGL</sequence>
<feature type="compositionally biased region" description="Low complexity" evidence="1">
    <location>
        <begin position="167"/>
        <end position="183"/>
    </location>
</feature>